<name>A0ABW8PWP0_9GAMM</name>
<dbReference type="Proteomes" id="UP001621714">
    <property type="component" value="Unassembled WGS sequence"/>
</dbReference>
<dbReference type="RefSeq" id="WP_405337192.1">
    <property type="nucleotide sequence ID" value="NZ_JBANFI010000002.1"/>
</dbReference>
<gene>
    <name evidence="2" type="ORF">V6U78_03345</name>
</gene>
<proteinExistence type="predicted"/>
<reference evidence="2 3" key="1">
    <citation type="submission" date="2024-02" db="EMBL/GenBank/DDBJ databases">
        <title>Marinospirillum sp. MEB 164 isolated from Lonar lake sediment.</title>
        <authorList>
            <person name="Joshi A."/>
            <person name="Thite S."/>
        </authorList>
    </citation>
    <scope>NUCLEOTIDE SEQUENCE [LARGE SCALE GENOMIC DNA]</scope>
    <source>
        <strain evidence="2 3">MEB164</strain>
    </source>
</reference>
<comment type="caution">
    <text evidence="2">The sequence shown here is derived from an EMBL/GenBank/DDBJ whole genome shotgun (WGS) entry which is preliminary data.</text>
</comment>
<keyword evidence="3" id="KW-1185">Reference proteome</keyword>
<feature type="chain" id="PRO_5047267808" description="Tetratricopeptide repeat-containing protein" evidence="1">
    <location>
        <begin position="33"/>
        <end position="600"/>
    </location>
</feature>
<accession>A0ABW8PWP0</accession>
<evidence type="ECO:0008006" key="4">
    <source>
        <dbReference type="Google" id="ProtNLM"/>
    </source>
</evidence>
<evidence type="ECO:0000313" key="3">
    <source>
        <dbReference type="Proteomes" id="UP001621714"/>
    </source>
</evidence>
<organism evidence="2 3">
    <name type="scientific">Marinospirillum alkalitolerans</name>
    <dbReference type="NCBI Taxonomy" id="3123374"/>
    <lineage>
        <taxon>Bacteria</taxon>
        <taxon>Pseudomonadati</taxon>
        <taxon>Pseudomonadota</taxon>
        <taxon>Gammaproteobacteria</taxon>
        <taxon>Oceanospirillales</taxon>
        <taxon>Oceanospirillaceae</taxon>
        <taxon>Marinospirillum</taxon>
    </lineage>
</organism>
<feature type="signal peptide" evidence="1">
    <location>
        <begin position="1"/>
        <end position="32"/>
    </location>
</feature>
<sequence>MQGSSVTGAAPRRSSWLLFALLALLLSGCASHADRMTEATTLMRHGEFAAAEERAAVALEGERQRLLRLMETGVLRHLQGDYLGSNQLLDEADYLADELFTTSTMDLLNRLSTNATRVTYRGMLYERVYIHYYKTMNFLFLAEQAGSRAELERYLDAARIEGRRAQLLLDENLHRTGDYAEAEEEEGRLLNQMMDLYASLNGEVINPRELVFRDNAFTHYLIGSLYERYGELDNARISYERAARTYEQGYARQYDLGEAMTAQAWFDVARILKTQRDARWQRVAREKLSAEQRRVLDQWNPRTGSQLLVIQEVDMMSPRGELNLMMTLQPDTNRLFIRPLTVGTEDQRAYQLAWFYYLYADKGLLNVIERIRADDYIGLLTMPHEKTIGVGPLRSTLDQLGLTEILASTGVRLTVPLFYYYEPPLHASQLTLTPAQGRAQTQALLDADNLAGLAMAQHLVDAQSELTQAMAIESLRLALCVQTGMPGSLCALTAAATASADTRLWVTLPNRIRISRQLLAAGDYQLTLRSEAEGFSVEETHAITLNPGQLHIWRARTFAENPQAAVPNLVTQARAARLANETLVELYEDVEDEKTVDESH</sequence>
<evidence type="ECO:0000256" key="1">
    <source>
        <dbReference type="SAM" id="SignalP"/>
    </source>
</evidence>
<keyword evidence="1" id="KW-0732">Signal</keyword>
<protein>
    <recommendedName>
        <fullName evidence="4">Tetratricopeptide repeat-containing protein</fullName>
    </recommendedName>
</protein>
<dbReference type="EMBL" id="JBANFI010000002">
    <property type="protein sequence ID" value="MFK7160068.1"/>
    <property type="molecule type" value="Genomic_DNA"/>
</dbReference>
<evidence type="ECO:0000313" key="2">
    <source>
        <dbReference type="EMBL" id="MFK7160068.1"/>
    </source>
</evidence>